<dbReference type="InterPro" id="IPR025405">
    <property type="entry name" value="DUF4131"/>
</dbReference>
<feature type="transmembrane region" description="Helical" evidence="6">
    <location>
        <begin position="368"/>
        <end position="391"/>
    </location>
</feature>
<feature type="domain" description="DUF4131" evidence="8">
    <location>
        <begin position="15"/>
        <end position="174"/>
    </location>
</feature>
<keyword evidence="10" id="KW-1185">Reference proteome</keyword>
<keyword evidence="4 6" id="KW-1133">Transmembrane helix</keyword>
<feature type="transmembrane region" description="Helical" evidence="6">
    <location>
        <begin position="6"/>
        <end position="31"/>
    </location>
</feature>
<feature type="transmembrane region" description="Helical" evidence="6">
    <location>
        <begin position="397"/>
        <end position="424"/>
    </location>
</feature>
<evidence type="ECO:0000256" key="4">
    <source>
        <dbReference type="ARBA" id="ARBA00022989"/>
    </source>
</evidence>
<feature type="transmembrane region" description="Helical" evidence="6">
    <location>
        <begin position="315"/>
        <end position="334"/>
    </location>
</feature>
<evidence type="ECO:0000313" key="9">
    <source>
        <dbReference type="EMBL" id="RAJ15122.1"/>
    </source>
</evidence>
<feature type="domain" description="ComEC/Rec2-related protein" evidence="7">
    <location>
        <begin position="215"/>
        <end position="478"/>
    </location>
</feature>
<name>A0A327RGN0_9FLAO</name>
<dbReference type="AlphaFoldDB" id="A0A327RGN0"/>
<feature type="transmembrane region" description="Helical" evidence="6">
    <location>
        <begin position="491"/>
        <end position="509"/>
    </location>
</feature>
<dbReference type="PANTHER" id="PTHR30619">
    <property type="entry name" value="DNA INTERNALIZATION/COMPETENCE PROTEIN COMEC/REC2"/>
    <property type="match status" value="1"/>
</dbReference>
<evidence type="ECO:0000256" key="3">
    <source>
        <dbReference type="ARBA" id="ARBA00022692"/>
    </source>
</evidence>
<gene>
    <name evidence="9" type="ORF">LY08_01473</name>
</gene>
<dbReference type="RefSeq" id="WP_245907568.1">
    <property type="nucleotide sequence ID" value="NZ_QLLO01000004.1"/>
</dbReference>
<dbReference type="InterPro" id="IPR052159">
    <property type="entry name" value="Competence_DNA_uptake"/>
</dbReference>
<sequence length="657" mass="74888">MLSKLFSISILNSFLFSIGFTLISVGLYFIVKKKKSHIYLFGISTYLTFIAFGVFITNCNEDIQNLNHFSHYLTENSSDNTITFKVRELLKPNAFSERYYVDVLKVNSTKVTGKALINVEKDSLQSNLPIDAIYITNSDLVDIKAPLNPDQFSYKNYLEKQQVHHQLYVNSKQILPLKNDSQTLFGYAAKFRNYINERLSGYNYTNDQLSIINALILGQRQNITKEVYDNYTNAGAIHILAVSGLHVGIILLILNVVFKPVERFKNGHIIKTGILLILLWIYALIAGGSASIIRATTMFSIVAIGMNLKRSTNIYNTLAISVFILLLIKPNFLFDVGFQLSYAAVIAIVSFQPILERLWSPKHKLVNLLWKTLTVTVSAQFGIIPISLYYFHQFPSLFWLSNLVVIPFLGVILGLGLLVITLSLFGTPQTILSDAFGLVINWMNQFFGWISNQEDFLILDIPFTILQVVVSYVLIFSIYKLYYQKNYKWMQFSLIALIVFQATFILNYYKTKGDSFIVFHKNRSTLLGLKHNDQLAVYSDLENAESNTIIRSYSVKNSLNTLPSTPLNPIYKINDKHLLVVDSLGVFNVKNVTIDYVLLTQSPKLNLNRLIDSLQPKAIIADGNNYKSYINRWNNTCIKQKLPYYQTGKTGAFIIHY</sequence>
<keyword evidence="3 6" id="KW-0812">Transmembrane</keyword>
<evidence type="ECO:0000259" key="8">
    <source>
        <dbReference type="Pfam" id="PF13567"/>
    </source>
</evidence>
<dbReference type="Proteomes" id="UP000248703">
    <property type="component" value="Unassembled WGS sequence"/>
</dbReference>
<dbReference type="EMBL" id="QLLO01000004">
    <property type="protein sequence ID" value="RAJ15122.1"/>
    <property type="molecule type" value="Genomic_DNA"/>
</dbReference>
<evidence type="ECO:0000256" key="1">
    <source>
        <dbReference type="ARBA" id="ARBA00004651"/>
    </source>
</evidence>
<accession>A0A327RGN0</accession>
<dbReference type="Pfam" id="PF13567">
    <property type="entry name" value="DUF4131"/>
    <property type="match status" value="1"/>
</dbReference>
<proteinExistence type="predicted"/>
<reference evidence="9 10" key="1">
    <citation type="submission" date="2018-06" db="EMBL/GenBank/DDBJ databases">
        <title>Genomic Encyclopedia of Archaeal and Bacterial Type Strains, Phase II (KMG-II): from individual species to whole genera.</title>
        <authorList>
            <person name="Goeker M."/>
        </authorList>
    </citation>
    <scope>NUCLEOTIDE SEQUENCE [LARGE SCALE GENOMIC DNA]</scope>
    <source>
        <strain evidence="9 10">DSM 24464</strain>
    </source>
</reference>
<keyword evidence="5 6" id="KW-0472">Membrane</keyword>
<evidence type="ECO:0000259" key="7">
    <source>
        <dbReference type="Pfam" id="PF03772"/>
    </source>
</evidence>
<keyword evidence="2" id="KW-1003">Cell membrane</keyword>
<dbReference type="InterPro" id="IPR004477">
    <property type="entry name" value="ComEC_N"/>
</dbReference>
<comment type="subcellular location">
    <subcellularLocation>
        <location evidence="1">Cell membrane</location>
        <topology evidence="1">Multi-pass membrane protein</topology>
    </subcellularLocation>
</comment>
<feature type="transmembrane region" description="Helical" evidence="6">
    <location>
        <begin position="269"/>
        <end position="285"/>
    </location>
</feature>
<feature type="transmembrane region" description="Helical" evidence="6">
    <location>
        <begin position="235"/>
        <end position="257"/>
    </location>
</feature>
<evidence type="ECO:0000256" key="5">
    <source>
        <dbReference type="ARBA" id="ARBA00023136"/>
    </source>
</evidence>
<organism evidence="9 10">
    <name type="scientific">Olleya aquimaris</name>
    <dbReference type="NCBI Taxonomy" id="639310"/>
    <lineage>
        <taxon>Bacteria</taxon>
        <taxon>Pseudomonadati</taxon>
        <taxon>Bacteroidota</taxon>
        <taxon>Flavobacteriia</taxon>
        <taxon>Flavobacteriales</taxon>
        <taxon>Flavobacteriaceae</taxon>
    </lineage>
</organism>
<comment type="caution">
    <text evidence="9">The sequence shown here is derived from an EMBL/GenBank/DDBJ whole genome shotgun (WGS) entry which is preliminary data.</text>
</comment>
<dbReference type="GO" id="GO:0005886">
    <property type="term" value="C:plasma membrane"/>
    <property type="evidence" value="ECO:0007669"/>
    <property type="project" value="UniProtKB-SubCell"/>
</dbReference>
<protein>
    <submittedName>
        <fullName evidence="9">Competence protein ComEC</fullName>
    </submittedName>
</protein>
<evidence type="ECO:0000256" key="2">
    <source>
        <dbReference type="ARBA" id="ARBA00022475"/>
    </source>
</evidence>
<dbReference type="Pfam" id="PF03772">
    <property type="entry name" value="Competence"/>
    <property type="match status" value="1"/>
</dbReference>
<dbReference type="PANTHER" id="PTHR30619:SF1">
    <property type="entry name" value="RECOMBINATION PROTEIN 2"/>
    <property type="match status" value="1"/>
</dbReference>
<evidence type="ECO:0000256" key="6">
    <source>
        <dbReference type="SAM" id="Phobius"/>
    </source>
</evidence>
<evidence type="ECO:0000313" key="10">
    <source>
        <dbReference type="Proteomes" id="UP000248703"/>
    </source>
</evidence>
<feature type="transmembrane region" description="Helical" evidence="6">
    <location>
        <begin position="38"/>
        <end position="56"/>
    </location>
</feature>
<dbReference type="NCBIfam" id="TIGR00360">
    <property type="entry name" value="ComEC_N-term"/>
    <property type="match status" value="1"/>
</dbReference>
<feature type="transmembrane region" description="Helical" evidence="6">
    <location>
        <begin position="456"/>
        <end position="479"/>
    </location>
</feature>